<protein>
    <submittedName>
        <fullName evidence="2">7520_t:CDS:1</fullName>
    </submittedName>
</protein>
<dbReference type="OrthoDB" id="203796at2759"/>
<proteinExistence type="predicted"/>
<dbReference type="AlphaFoldDB" id="A0A9N9HMH1"/>
<dbReference type="Proteomes" id="UP000789508">
    <property type="component" value="Unassembled WGS sequence"/>
</dbReference>
<keyword evidence="3" id="KW-1185">Reference proteome</keyword>
<feature type="non-terminal residue" evidence="2">
    <location>
        <position position="270"/>
    </location>
</feature>
<dbReference type="PANTHER" id="PTHR37848">
    <property type="entry name" value="EXPRESSED PROTEIN"/>
    <property type="match status" value="1"/>
</dbReference>
<dbReference type="EMBL" id="CAJVPS010017901">
    <property type="protein sequence ID" value="CAG8695533.1"/>
    <property type="molecule type" value="Genomic_DNA"/>
</dbReference>
<evidence type="ECO:0000313" key="3">
    <source>
        <dbReference type="Proteomes" id="UP000789508"/>
    </source>
</evidence>
<gene>
    <name evidence="2" type="ORF">ALEPTO_LOCUS11370</name>
</gene>
<dbReference type="PANTHER" id="PTHR37848:SF1">
    <property type="entry name" value="SUN DOMAIN-CONTAINING PROTEIN"/>
    <property type="match status" value="1"/>
</dbReference>
<name>A0A9N9HMH1_9GLOM</name>
<feature type="compositionally biased region" description="Low complexity" evidence="1">
    <location>
        <begin position="26"/>
        <end position="35"/>
    </location>
</feature>
<feature type="region of interest" description="Disordered" evidence="1">
    <location>
        <begin position="26"/>
        <end position="46"/>
    </location>
</feature>
<evidence type="ECO:0000256" key="1">
    <source>
        <dbReference type="SAM" id="MobiDB-lite"/>
    </source>
</evidence>
<organism evidence="2 3">
    <name type="scientific">Ambispora leptoticha</name>
    <dbReference type="NCBI Taxonomy" id="144679"/>
    <lineage>
        <taxon>Eukaryota</taxon>
        <taxon>Fungi</taxon>
        <taxon>Fungi incertae sedis</taxon>
        <taxon>Mucoromycota</taxon>
        <taxon>Glomeromycotina</taxon>
        <taxon>Glomeromycetes</taxon>
        <taxon>Archaeosporales</taxon>
        <taxon>Ambisporaceae</taxon>
        <taxon>Ambispora</taxon>
    </lineage>
</organism>
<comment type="caution">
    <text evidence="2">The sequence shown here is derived from an EMBL/GenBank/DDBJ whole genome shotgun (WGS) entry which is preliminary data.</text>
</comment>
<sequence length="270" mass="30617">MPSDPQNADYVYHFGAANSSSWFPNFQASSSSSSRLPPPSYEAAISGPELPSRVVLSNAASGHASELNQVVVDSPSNDQQPQLPPPEYSLSDANFKRTQEGVCSDDDKLNKESESLLRFFQAHNDKPQMAVSILGYHQESRTEHYVYTDDQGRQQTGTRQHTQQVTDFHLNLDLTEYISEYGKIITVPKKDEPAKEVKELLEEYIKHRNSLKEIEMRKVVNWEYESISRAITAAIRSQGYTNYITISYPLRNHIVAVHSNTKLSRFARHP</sequence>
<reference evidence="2" key="1">
    <citation type="submission" date="2021-06" db="EMBL/GenBank/DDBJ databases">
        <authorList>
            <person name="Kallberg Y."/>
            <person name="Tangrot J."/>
            <person name="Rosling A."/>
        </authorList>
    </citation>
    <scope>NUCLEOTIDE SEQUENCE</scope>
    <source>
        <strain evidence="2">FL130A</strain>
    </source>
</reference>
<accession>A0A9N9HMH1</accession>
<evidence type="ECO:0000313" key="2">
    <source>
        <dbReference type="EMBL" id="CAG8695533.1"/>
    </source>
</evidence>